<dbReference type="AlphaFoldDB" id="M4BDS4"/>
<evidence type="ECO:0000313" key="2">
    <source>
        <dbReference type="EnsemblProtists" id="HpaP804441"/>
    </source>
</evidence>
<dbReference type="PANTHER" id="PTHR47191:SF2">
    <property type="entry name" value="OS05G0170800 PROTEIN"/>
    <property type="match status" value="1"/>
</dbReference>
<protein>
    <recommendedName>
        <fullName evidence="1">ApaG domain-containing protein</fullName>
    </recommendedName>
</protein>
<proteinExistence type="predicted"/>
<dbReference type="InParanoid" id="M4BDS4"/>
<accession>M4BDS4</accession>
<dbReference type="VEuPathDB" id="FungiDB:HpaG804441"/>
<evidence type="ECO:0000313" key="3">
    <source>
        <dbReference type="Proteomes" id="UP000011713"/>
    </source>
</evidence>
<dbReference type="InterPro" id="IPR050718">
    <property type="entry name" value="ApaG-like"/>
</dbReference>
<keyword evidence="3" id="KW-1185">Reference proteome</keyword>
<dbReference type="HOGENOM" id="CLU_1047551_0_0_1"/>
<dbReference type="Proteomes" id="UP000011713">
    <property type="component" value="Unassembled WGS sequence"/>
</dbReference>
<dbReference type="STRING" id="559515.M4BDS4"/>
<evidence type="ECO:0000259" key="1">
    <source>
        <dbReference type="PROSITE" id="PS51087"/>
    </source>
</evidence>
<reference evidence="2" key="2">
    <citation type="submission" date="2015-06" db="UniProtKB">
        <authorList>
            <consortium name="EnsemblProtists"/>
        </authorList>
    </citation>
    <scope>IDENTIFICATION</scope>
    <source>
        <strain evidence="2">Emoy2</strain>
    </source>
</reference>
<dbReference type="PROSITE" id="PS51087">
    <property type="entry name" value="APAG"/>
    <property type="match status" value="1"/>
</dbReference>
<dbReference type="PANTHER" id="PTHR47191">
    <property type="entry name" value="OS05G0170800 PROTEIN"/>
    <property type="match status" value="1"/>
</dbReference>
<dbReference type="Pfam" id="PF04379">
    <property type="entry name" value="DUF525"/>
    <property type="match status" value="1"/>
</dbReference>
<sequence>MLSSTAVRAIYRCLLRDARELQCTPHSNIRRELQLEQWGTGGFVEPLVSHEETTNETDAVVLKSLQQFQRLRDDGFFVGPRSVDLTKSIQLAFRENLRLDDVKTASAKVDDAIKALSELGDQLFLAQCSSVTVTDGVRIEATSKYVQSHSNPASNTYRFTYRVTITNQSEILGRQYTFESEKGQRIALPRNSPGIVGATPLLGPGQTFEYASGVDIDAPRGSVTGCLHALLIPEEGDDGKPFDALVSKFALLASPLRSEG</sequence>
<name>M4BDS4_HYAAE</name>
<dbReference type="Gene3D" id="2.60.40.1470">
    <property type="entry name" value="ApaG domain"/>
    <property type="match status" value="1"/>
</dbReference>
<reference evidence="3" key="1">
    <citation type="journal article" date="2010" name="Science">
        <title>Signatures of adaptation to obligate biotrophy in the Hyaloperonospora arabidopsidis genome.</title>
        <authorList>
            <person name="Baxter L."/>
            <person name="Tripathy S."/>
            <person name="Ishaque N."/>
            <person name="Boot N."/>
            <person name="Cabral A."/>
            <person name="Kemen E."/>
            <person name="Thines M."/>
            <person name="Ah-Fong A."/>
            <person name="Anderson R."/>
            <person name="Badejoko W."/>
            <person name="Bittner-Eddy P."/>
            <person name="Boore J.L."/>
            <person name="Chibucos M.C."/>
            <person name="Coates M."/>
            <person name="Dehal P."/>
            <person name="Delehaunty K."/>
            <person name="Dong S."/>
            <person name="Downton P."/>
            <person name="Dumas B."/>
            <person name="Fabro G."/>
            <person name="Fronick C."/>
            <person name="Fuerstenberg S.I."/>
            <person name="Fulton L."/>
            <person name="Gaulin E."/>
            <person name="Govers F."/>
            <person name="Hughes L."/>
            <person name="Humphray S."/>
            <person name="Jiang R.H."/>
            <person name="Judelson H."/>
            <person name="Kamoun S."/>
            <person name="Kyung K."/>
            <person name="Meijer H."/>
            <person name="Minx P."/>
            <person name="Morris P."/>
            <person name="Nelson J."/>
            <person name="Phuntumart V."/>
            <person name="Qutob D."/>
            <person name="Rehmany A."/>
            <person name="Rougon-Cardoso A."/>
            <person name="Ryden P."/>
            <person name="Torto-Alalibo T."/>
            <person name="Studholme D."/>
            <person name="Wang Y."/>
            <person name="Win J."/>
            <person name="Wood J."/>
            <person name="Clifton S.W."/>
            <person name="Rogers J."/>
            <person name="Van den Ackerveken G."/>
            <person name="Jones J.D."/>
            <person name="McDowell J.M."/>
            <person name="Beynon J."/>
            <person name="Tyler B.M."/>
        </authorList>
    </citation>
    <scope>NUCLEOTIDE SEQUENCE [LARGE SCALE GENOMIC DNA]</scope>
    <source>
        <strain evidence="3">Emoy2</strain>
    </source>
</reference>
<organism evidence="2 3">
    <name type="scientific">Hyaloperonospora arabidopsidis (strain Emoy2)</name>
    <name type="common">Downy mildew agent</name>
    <name type="synonym">Peronospora arabidopsidis</name>
    <dbReference type="NCBI Taxonomy" id="559515"/>
    <lineage>
        <taxon>Eukaryota</taxon>
        <taxon>Sar</taxon>
        <taxon>Stramenopiles</taxon>
        <taxon>Oomycota</taxon>
        <taxon>Peronosporomycetes</taxon>
        <taxon>Peronosporales</taxon>
        <taxon>Peronosporaceae</taxon>
        <taxon>Hyaloperonospora</taxon>
    </lineage>
</organism>
<dbReference type="eggNOG" id="ENOG502RIVQ">
    <property type="taxonomic scope" value="Eukaryota"/>
</dbReference>
<dbReference type="OMA" id="YRFTYRI"/>
<feature type="domain" description="ApaG" evidence="1">
    <location>
        <begin position="131"/>
        <end position="258"/>
    </location>
</feature>
<dbReference type="InterPro" id="IPR036767">
    <property type="entry name" value="ApaG_sf"/>
</dbReference>
<dbReference type="EnsemblProtists" id="HpaT804441">
    <property type="protein sequence ID" value="HpaP804441"/>
    <property type="gene ID" value="HpaG804441"/>
</dbReference>
<dbReference type="InterPro" id="IPR007474">
    <property type="entry name" value="ApaG_domain"/>
</dbReference>
<dbReference type="EMBL" id="JH598161">
    <property type="status" value="NOT_ANNOTATED_CDS"/>
    <property type="molecule type" value="Genomic_DNA"/>
</dbReference>
<dbReference type="SUPFAM" id="SSF110069">
    <property type="entry name" value="ApaG-like"/>
    <property type="match status" value="1"/>
</dbReference>